<reference evidence="1" key="1">
    <citation type="submission" date="2021-06" db="EMBL/GenBank/DDBJ databases">
        <authorList>
            <person name="Kallberg Y."/>
            <person name="Tangrot J."/>
            <person name="Rosling A."/>
        </authorList>
    </citation>
    <scope>NUCLEOTIDE SEQUENCE</scope>
    <source>
        <strain evidence="1">MA461A</strain>
    </source>
</reference>
<sequence length="547" mass="63055">MDVYSLINHNSPSPRIHHSSTSQEQVNCIPEFSSFEHQKENILPLKQGRSGASLSRVFSGDSYSFGIDLQTGHAQFRAELENLSELDDPFDVYHRYIKWTIENYPQGQTPQSNLVQLLERASLSFVNDSRYKSDPRYLRCWLQYANFVGKTKQLFDFLKINEIGINLAAYYEEYAELLESMERYNDAEEIFISGINQKAQPLERLIRRYKQFKARLNSSRQENIHDFEAPQNLPQIENPHRTILGVKPSASSTQSVPLNVFNQRNSTLPNIVGSTTYQHGHFDNHNEKISIFYDPNGELGNAALVSENISSSWNNYGTDIANKKENIRDAEKWKRITLPQARKPNVPTTSKLKIYHDELRNEKTFVDLNTIYVDGNEFSFEELRAMALKQHSIISSSYNNRMCVDNFENNVNELNTMDQKLKDESRSISPKKLAKKPSPTINTKAALADILEIFSQPMNYEKSDDDTDEDDITYVSKYDKLFIRKTPRNNIINDENVAPSNYSDNHGNFRMVPFELLTPIQETSREYRSTSTSFYQSDGFITLDLGS</sequence>
<accession>A0ACA9QPC4</accession>
<evidence type="ECO:0000313" key="1">
    <source>
        <dbReference type="EMBL" id="CAG8760663.1"/>
    </source>
</evidence>
<gene>
    <name evidence="1" type="ORF">RPERSI_LOCUS15198</name>
</gene>
<organism evidence="1 2">
    <name type="scientific">Racocetra persica</name>
    <dbReference type="NCBI Taxonomy" id="160502"/>
    <lineage>
        <taxon>Eukaryota</taxon>
        <taxon>Fungi</taxon>
        <taxon>Fungi incertae sedis</taxon>
        <taxon>Mucoromycota</taxon>
        <taxon>Glomeromycotina</taxon>
        <taxon>Glomeromycetes</taxon>
        <taxon>Diversisporales</taxon>
        <taxon>Gigasporaceae</taxon>
        <taxon>Racocetra</taxon>
    </lineage>
</organism>
<protein>
    <submittedName>
        <fullName evidence="1">2627_t:CDS:1</fullName>
    </submittedName>
</protein>
<name>A0ACA9QPC4_9GLOM</name>
<dbReference type="Proteomes" id="UP000789920">
    <property type="component" value="Unassembled WGS sequence"/>
</dbReference>
<dbReference type="EMBL" id="CAJVQC010036133">
    <property type="protein sequence ID" value="CAG8760663.1"/>
    <property type="molecule type" value="Genomic_DNA"/>
</dbReference>
<evidence type="ECO:0000313" key="2">
    <source>
        <dbReference type="Proteomes" id="UP000789920"/>
    </source>
</evidence>
<comment type="caution">
    <text evidence="1">The sequence shown here is derived from an EMBL/GenBank/DDBJ whole genome shotgun (WGS) entry which is preliminary data.</text>
</comment>
<keyword evidence="2" id="KW-1185">Reference proteome</keyword>
<feature type="non-terminal residue" evidence="1">
    <location>
        <position position="547"/>
    </location>
</feature>
<proteinExistence type="predicted"/>